<keyword evidence="5" id="KW-0572">Peptidoglycan-anchor</keyword>
<evidence type="ECO:0000256" key="3">
    <source>
        <dbReference type="ARBA" id="ARBA00022525"/>
    </source>
</evidence>
<dbReference type="PANTHER" id="PTHR37824">
    <property type="entry name" value="IRON-REGULATED SURFACE DETERMINANT PROTEIN C"/>
    <property type="match status" value="1"/>
</dbReference>
<reference evidence="10 11" key="1">
    <citation type="submission" date="2020-08" db="EMBL/GenBank/DDBJ databases">
        <title>Cohnella phylogeny.</title>
        <authorList>
            <person name="Dunlap C."/>
        </authorList>
    </citation>
    <scope>NUCLEOTIDE SEQUENCE [LARGE SCALE GENOMIC DNA]</scope>
    <source>
        <strain evidence="10 11">DSM 25241</strain>
    </source>
</reference>
<dbReference type="EMBL" id="JACJVQ010000008">
    <property type="protein sequence ID" value="MBB6634941.1"/>
    <property type="molecule type" value="Genomic_DNA"/>
</dbReference>
<dbReference type="RefSeq" id="WP_185120164.1">
    <property type="nucleotide sequence ID" value="NZ_JACJVQ010000008.1"/>
</dbReference>
<keyword evidence="2" id="KW-0134">Cell wall</keyword>
<feature type="domain" description="NEAT" evidence="8">
    <location>
        <begin position="261"/>
        <end position="385"/>
    </location>
</feature>
<dbReference type="Gene3D" id="1.20.1270.90">
    <property type="entry name" value="AF1782-like"/>
    <property type="match status" value="2"/>
</dbReference>
<dbReference type="InterPro" id="IPR037250">
    <property type="entry name" value="NEAT_dom_sf"/>
</dbReference>
<dbReference type="CDD" id="cd06920">
    <property type="entry name" value="NEAT"/>
    <property type="match status" value="3"/>
</dbReference>
<feature type="domain" description="SLH" evidence="9">
    <location>
        <begin position="763"/>
        <end position="826"/>
    </location>
</feature>
<evidence type="ECO:0000259" key="9">
    <source>
        <dbReference type="PROSITE" id="PS51272"/>
    </source>
</evidence>
<proteinExistence type="predicted"/>
<dbReference type="SMART" id="SM00725">
    <property type="entry name" value="NEAT"/>
    <property type="match status" value="3"/>
</dbReference>
<dbReference type="InterPro" id="IPR006635">
    <property type="entry name" value="NEAT_dom"/>
</dbReference>
<comment type="caution">
    <text evidence="10">The sequence shown here is derived from an EMBL/GenBank/DDBJ whole genome shotgun (WGS) entry which is preliminary data.</text>
</comment>
<feature type="compositionally biased region" description="Gly residues" evidence="6">
    <location>
        <begin position="621"/>
        <end position="642"/>
    </location>
</feature>
<evidence type="ECO:0000256" key="5">
    <source>
        <dbReference type="ARBA" id="ARBA00023088"/>
    </source>
</evidence>
<dbReference type="AlphaFoldDB" id="A0A841T1J0"/>
<keyword evidence="3" id="KW-0964">Secreted</keyword>
<evidence type="ECO:0000313" key="11">
    <source>
        <dbReference type="Proteomes" id="UP000535838"/>
    </source>
</evidence>
<sequence length="826" mass="86096">MNRRFKKSIAFFVTLGLLFSLLQVGHAGVASAATELTNDNIPVGEYEVDFTFLKDGTQEESIAATYMKIDGSKGKLIVEEDRSIWFEHEISASNYGWFEYLGYRPDGVEKADPGVSMDGYEEAAELPGSDSSKVAVRYAINDIKVDQDLLTHIRIPDIGYDHWYNIQLSISTSGIEPEAPGGGVDKTALTDTIAGANALLGSVQAGTEAGQYPQAAKDALAIAIAAAQTLSGEETGTQQKVDDAVTALKGAMETLKFAVIPGESASELYYSMLHATKAEFSGADGYLKKPASAVDIGGGQHSVTLTVYQSSLIPDFKVEYDSVLGSVYNVSEDKEGDTRTVRFLVKDPAQPVNAKLKVSVPTGNGAYQSEYDIRLNFNGVDNVALSGLVSSATSLNRGAQAGTAAGQYPQAAKDTFAAAIAAASAVAANGAGTQARTDAALTALQAAVEAFKAAVNKGSTGGGSGTMDGYYFIDYTILANGKNEASIADGYVVKPALLRIQGSSKTVSFTVLRSKEVNTITINGSSGSVVSQNTAKNTRVVSYPVSDLSGKLNATVRIDWDAVDYHHTYPIQFSFDESTMTPAGDNPAVPGSDNDGNVGAPNLPNPSGGDKEEGEEAEEGGASGNGSGSGSIGSGSGSGSGNVGFSDTKNHWAANQISRAVELGIVKGFDDGSFRPNAVVSRGEFIAMISRALKLTNTGAATGFTDAGQIPAWAKEHALLAEQAGLIGGFADGSFRSGAEISRAQLAVIVTRAAKLALSDGARLTFSDAGKIPAWAGQEIAAAVEAGLITGKDNNKFDPEAPATRAEALTMIIRLLDYLAKQEPKS</sequence>
<evidence type="ECO:0000256" key="1">
    <source>
        <dbReference type="ARBA" id="ARBA00004168"/>
    </source>
</evidence>
<dbReference type="PANTHER" id="PTHR37824:SF1">
    <property type="entry name" value="IRON-REGULATED SURFACE DETERMINANT PROTEIN C"/>
    <property type="match status" value="1"/>
</dbReference>
<dbReference type="Pfam" id="PF00395">
    <property type="entry name" value="SLH"/>
    <property type="match status" value="3"/>
</dbReference>
<comment type="subcellular location">
    <subcellularLocation>
        <location evidence="1">Secreted</location>
        <location evidence="1">Cell wall</location>
        <topology evidence="1">Peptidoglycan-anchor</topology>
    </subcellularLocation>
</comment>
<protein>
    <submittedName>
        <fullName evidence="10">NEAT domain-containing protein</fullName>
    </submittedName>
</protein>
<name>A0A841T1J0_9BACL</name>
<evidence type="ECO:0000256" key="6">
    <source>
        <dbReference type="SAM" id="MobiDB-lite"/>
    </source>
</evidence>
<evidence type="ECO:0000256" key="7">
    <source>
        <dbReference type="SAM" id="SignalP"/>
    </source>
</evidence>
<dbReference type="Gene3D" id="2.60.40.1850">
    <property type="match status" value="3"/>
</dbReference>
<dbReference type="PROSITE" id="PS50978">
    <property type="entry name" value="NEAT"/>
    <property type="match status" value="2"/>
</dbReference>
<gene>
    <name evidence="10" type="ORF">H7B67_12540</name>
</gene>
<feature type="domain" description="NEAT" evidence="8">
    <location>
        <begin position="466"/>
        <end position="583"/>
    </location>
</feature>
<evidence type="ECO:0000259" key="8">
    <source>
        <dbReference type="PROSITE" id="PS50978"/>
    </source>
</evidence>
<dbReference type="Pfam" id="PF07554">
    <property type="entry name" value="FIVAR"/>
    <property type="match status" value="2"/>
</dbReference>
<dbReference type="InterPro" id="IPR001119">
    <property type="entry name" value="SLH_dom"/>
</dbReference>
<feature type="chain" id="PRO_5032440733" evidence="7">
    <location>
        <begin position="33"/>
        <end position="826"/>
    </location>
</feature>
<feature type="domain" description="SLH" evidence="9">
    <location>
        <begin position="640"/>
        <end position="703"/>
    </location>
</feature>
<feature type="signal peptide" evidence="7">
    <location>
        <begin position="1"/>
        <end position="32"/>
    </location>
</feature>
<evidence type="ECO:0000256" key="2">
    <source>
        <dbReference type="ARBA" id="ARBA00022512"/>
    </source>
</evidence>
<evidence type="ECO:0000256" key="4">
    <source>
        <dbReference type="ARBA" id="ARBA00022729"/>
    </source>
</evidence>
<dbReference type="SUPFAM" id="SSF158911">
    <property type="entry name" value="NEAT domain-like"/>
    <property type="match status" value="3"/>
</dbReference>
<accession>A0A841T1J0</accession>
<keyword evidence="11" id="KW-1185">Reference proteome</keyword>
<dbReference type="PROSITE" id="PS51272">
    <property type="entry name" value="SLH"/>
    <property type="match status" value="3"/>
</dbReference>
<evidence type="ECO:0000313" key="10">
    <source>
        <dbReference type="EMBL" id="MBB6634941.1"/>
    </source>
</evidence>
<feature type="region of interest" description="Disordered" evidence="6">
    <location>
        <begin position="578"/>
        <end position="643"/>
    </location>
</feature>
<dbReference type="Proteomes" id="UP000535838">
    <property type="component" value="Unassembled WGS sequence"/>
</dbReference>
<dbReference type="Pfam" id="PF05031">
    <property type="entry name" value="NEAT"/>
    <property type="match status" value="3"/>
</dbReference>
<keyword evidence="4 7" id="KW-0732">Signal</keyword>
<organism evidence="10 11">
    <name type="scientific">Cohnella thailandensis</name>
    <dbReference type="NCBI Taxonomy" id="557557"/>
    <lineage>
        <taxon>Bacteria</taxon>
        <taxon>Bacillati</taxon>
        <taxon>Bacillota</taxon>
        <taxon>Bacilli</taxon>
        <taxon>Bacillales</taxon>
        <taxon>Paenibacillaceae</taxon>
        <taxon>Cohnella</taxon>
    </lineage>
</organism>
<dbReference type="InterPro" id="IPR050436">
    <property type="entry name" value="IsdA"/>
</dbReference>
<feature type="domain" description="SLH" evidence="9">
    <location>
        <begin position="704"/>
        <end position="761"/>
    </location>
</feature>